<evidence type="ECO:0000259" key="1">
    <source>
        <dbReference type="Pfam" id="PF01841"/>
    </source>
</evidence>
<evidence type="ECO:0000313" key="2">
    <source>
        <dbReference type="EMBL" id="MCQ4841444.1"/>
    </source>
</evidence>
<dbReference type="EMBL" id="JANFZH010000049">
    <property type="protein sequence ID" value="MCQ4841444.1"/>
    <property type="molecule type" value="Genomic_DNA"/>
</dbReference>
<gene>
    <name evidence="2" type="ORF">NE695_16155</name>
</gene>
<dbReference type="InterPro" id="IPR002931">
    <property type="entry name" value="Transglutaminase-like"/>
</dbReference>
<comment type="caution">
    <text evidence="2">The sequence shown here is derived from an EMBL/GenBank/DDBJ whole genome shotgun (WGS) entry which is preliminary data.</text>
</comment>
<dbReference type="SUPFAM" id="SSF54001">
    <property type="entry name" value="Cysteine proteinases"/>
    <property type="match status" value="1"/>
</dbReference>
<sequence length="318" mass="36934">MTDFVRNHFRAVGTYTCAGPYRDYFRSLPDDLRTLGSLLCGQILHRVTLRDGNTFANADLRYGDLTFFPWYRMRCEDDIFLTAPAMTAELFRLDPRGFVPDRRVEDKLVLTCRYLSVLFSAVCKAKGIPCRSRAGFAPYFVPGKSLDHWINQVWCEELQRWITLDADGFYDEKAMGLNQYDLHEGQFDWAARAWLNIRSGKTDGSQYLYADGLGTCSLKAVIRYLFYDFHALMNQEISYRFQPCYLDEKFDSLTEAQFRELDRLAELLLEPDENLQKLISLWESTPKFRILNSPLVGDRDNLPLLAAAERRNGTVRDR</sequence>
<dbReference type="Gene3D" id="3.10.620.30">
    <property type="match status" value="1"/>
</dbReference>
<name>A0ABT1S3E5_9FIRM</name>
<evidence type="ECO:0000313" key="3">
    <source>
        <dbReference type="Proteomes" id="UP001524473"/>
    </source>
</evidence>
<organism evidence="2 3">
    <name type="scientific">Neglectibacter timonensis</name>
    <dbReference type="NCBI Taxonomy" id="1776382"/>
    <lineage>
        <taxon>Bacteria</taxon>
        <taxon>Bacillati</taxon>
        <taxon>Bacillota</taxon>
        <taxon>Clostridia</taxon>
        <taxon>Eubacteriales</taxon>
        <taxon>Oscillospiraceae</taxon>
        <taxon>Neglectibacter</taxon>
    </lineage>
</organism>
<keyword evidence="3" id="KW-1185">Reference proteome</keyword>
<feature type="domain" description="Transglutaminase-like" evidence="1">
    <location>
        <begin position="111"/>
        <end position="166"/>
    </location>
</feature>
<reference evidence="2 3" key="1">
    <citation type="submission" date="2022-06" db="EMBL/GenBank/DDBJ databases">
        <title>Isolation of gut microbiota from human fecal samples.</title>
        <authorList>
            <person name="Pamer E.G."/>
            <person name="Barat B."/>
            <person name="Waligurski E."/>
            <person name="Medina S."/>
            <person name="Paddock L."/>
            <person name="Mostad J."/>
        </authorList>
    </citation>
    <scope>NUCLEOTIDE SEQUENCE [LARGE SCALE GENOMIC DNA]</scope>
    <source>
        <strain evidence="2 3">DFI.9.73</strain>
    </source>
</reference>
<dbReference type="RefSeq" id="WP_256192331.1">
    <property type="nucleotide sequence ID" value="NZ_CAJKKG010000001.1"/>
</dbReference>
<dbReference type="Pfam" id="PF01841">
    <property type="entry name" value="Transglut_core"/>
    <property type="match status" value="1"/>
</dbReference>
<dbReference type="InterPro" id="IPR038765">
    <property type="entry name" value="Papain-like_cys_pep_sf"/>
</dbReference>
<proteinExistence type="predicted"/>
<protein>
    <submittedName>
        <fullName evidence="2">Transglutaminase domain-containing protein</fullName>
    </submittedName>
</protein>
<accession>A0ABT1S3E5</accession>
<dbReference type="Proteomes" id="UP001524473">
    <property type="component" value="Unassembled WGS sequence"/>
</dbReference>